<dbReference type="Pfam" id="PF00067">
    <property type="entry name" value="p450"/>
    <property type="match status" value="1"/>
</dbReference>
<dbReference type="InterPro" id="IPR017972">
    <property type="entry name" value="Cyt_P450_CS"/>
</dbReference>
<keyword evidence="10 16" id="KW-0560">Oxidoreductase</keyword>
<evidence type="ECO:0000256" key="14">
    <source>
        <dbReference type="ARBA" id="ARBA00047827"/>
    </source>
</evidence>
<comment type="similarity">
    <text evidence="4 16">Belongs to the cytochrome P450 family.</text>
</comment>
<dbReference type="PANTHER" id="PTHR24292:SF54">
    <property type="entry name" value="CYP9F3-RELATED"/>
    <property type="match status" value="1"/>
</dbReference>
<dbReference type="Proteomes" id="UP000322000">
    <property type="component" value="Chromosome 19"/>
</dbReference>
<dbReference type="InterPro" id="IPR050476">
    <property type="entry name" value="Insect_CytP450_Detox"/>
</dbReference>
<comment type="cofactor">
    <cofactor evidence="1 15">
        <name>heme</name>
        <dbReference type="ChEBI" id="CHEBI:30413"/>
    </cofactor>
</comment>
<accession>A0A7E5WM78</accession>
<dbReference type="EC" id="1.14.14.1" evidence="5"/>
<evidence type="ECO:0000256" key="3">
    <source>
        <dbReference type="ARBA" id="ARBA00004406"/>
    </source>
</evidence>
<keyword evidence="8" id="KW-0256">Endoplasmic reticulum</keyword>
<evidence type="ECO:0000256" key="5">
    <source>
        <dbReference type="ARBA" id="ARBA00012109"/>
    </source>
</evidence>
<organism evidence="17 18">
    <name type="scientific">Trichoplusia ni</name>
    <name type="common">Cabbage looper</name>
    <dbReference type="NCBI Taxonomy" id="7111"/>
    <lineage>
        <taxon>Eukaryota</taxon>
        <taxon>Metazoa</taxon>
        <taxon>Ecdysozoa</taxon>
        <taxon>Arthropoda</taxon>
        <taxon>Hexapoda</taxon>
        <taxon>Insecta</taxon>
        <taxon>Pterygota</taxon>
        <taxon>Neoptera</taxon>
        <taxon>Endopterygota</taxon>
        <taxon>Lepidoptera</taxon>
        <taxon>Glossata</taxon>
        <taxon>Ditrysia</taxon>
        <taxon>Noctuoidea</taxon>
        <taxon>Noctuidae</taxon>
        <taxon>Plusiinae</taxon>
        <taxon>Trichoplusia</taxon>
    </lineage>
</organism>
<proteinExistence type="inferred from homology"/>
<dbReference type="Gene3D" id="1.10.630.10">
    <property type="entry name" value="Cytochrome P450"/>
    <property type="match status" value="1"/>
</dbReference>
<dbReference type="FunFam" id="1.10.630.10:FF:000042">
    <property type="entry name" value="Cytochrome P450"/>
    <property type="match status" value="1"/>
</dbReference>
<evidence type="ECO:0000256" key="7">
    <source>
        <dbReference type="ARBA" id="ARBA00022723"/>
    </source>
</evidence>
<name>A0A7E5WM78_TRINI</name>
<dbReference type="PANTHER" id="PTHR24292">
    <property type="entry name" value="CYTOCHROME P450"/>
    <property type="match status" value="1"/>
</dbReference>
<evidence type="ECO:0000256" key="6">
    <source>
        <dbReference type="ARBA" id="ARBA00022617"/>
    </source>
</evidence>
<comment type="catalytic activity">
    <reaction evidence="14">
        <text>an organic molecule + reduced [NADPH--hemoprotein reductase] + O2 = an alcohol + oxidized [NADPH--hemoprotein reductase] + H2O + H(+)</text>
        <dbReference type="Rhea" id="RHEA:17149"/>
        <dbReference type="Rhea" id="RHEA-COMP:11964"/>
        <dbReference type="Rhea" id="RHEA-COMP:11965"/>
        <dbReference type="ChEBI" id="CHEBI:15377"/>
        <dbReference type="ChEBI" id="CHEBI:15378"/>
        <dbReference type="ChEBI" id="CHEBI:15379"/>
        <dbReference type="ChEBI" id="CHEBI:30879"/>
        <dbReference type="ChEBI" id="CHEBI:57618"/>
        <dbReference type="ChEBI" id="CHEBI:58210"/>
        <dbReference type="ChEBI" id="CHEBI:142491"/>
        <dbReference type="EC" id="1.14.14.1"/>
    </reaction>
</comment>
<reference evidence="18" key="1">
    <citation type="submission" date="2025-08" db="UniProtKB">
        <authorList>
            <consortium name="RefSeq"/>
        </authorList>
    </citation>
    <scope>IDENTIFICATION</scope>
</reference>
<evidence type="ECO:0000256" key="4">
    <source>
        <dbReference type="ARBA" id="ARBA00010617"/>
    </source>
</evidence>
<dbReference type="CDD" id="cd11056">
    <property type="entry name" value="CYP6-like"/>
    <property type="match status" value="1"/>
</dbReference>
<dbReference type="InParanoid" id="A0A7E5WM78"/>
<dbReference type="GeneID" id="113503596"/>
<dbReference type="SUPFAM" id="SSF48264">
    <property type="entry name" value="Cytochrome P450"/>
    <property type="match status" value="1"/>
</dbReference>
<dbReference type="PROSITE" id="PS00086">
    <property type="entry name" value="CYTOCHROME_P450"/>
    <property type="match status" value="1"/>
</dbReference>
<evidence type="ECO:0000256" key="10">
    <source>
        <dbReference type="ARBA" id="ARBA00023002"/>
    </source>
</evidence>
<keyword evidence="7 15" id="KW-0479">Metal-binding</keyword>
<evidence type="ECO:0000256" key="12">
    <source>
        <dbReference type="ARBA" id="ARBA00023033"/>
    </source>
</evidence>
<evidence type="ECO:0000256" key="1">
    <source>
        <dbReference type="ARBA" id="ARBA00001971"/>
    </source>
</evidence>
<sequence>MLTVVLALSALLALYLYGTRTFRYWQDRGIKHDPPLPYLGTNRQQYFMKKSMTQMAVEAYLKHPNEKVVGFFRSTRPELIIRDPDIVKRVLLTDFQYFYPRGLNTHKTVIEPLLRNLFFADGDLWRLLRQRMTPAFTSGKLKAMFPLIVERAERLQTRALAAAAAGRPLDARDLMARYTTDFIGACGFGLDADSLNDEDSEFRKLGRSIFHIRVKDAIVAMLKEMFPETFKHLKYTSLTEQPMLDLVAAILKQRNYEPSGRNDFIDLMLECKKKGQMVVESIEKLKPDGTPELATMELSDELIAAQVFVFFAAGFETSSSATSFTLHQLAFHPEIQKKVQQEIDAVLAKHNNQLSFDAIKEMTYLECAFKEAMRIFPPLGFLMRECARTYTIPEVGITIDEGVGILIPLQALHNDPQYFEEPDVFRPERFLPDQLNKYNKFVYLPFGDGPRACIGARLGLMQSLAGLAAVLARCSVTPASATRRYPLLDPKSSIVQSVRGGMPLVFSQRNATH</sequence>
<evidence type="ECO:0000256" key="9">
    <source>
        <dbReference type="ARBA" id="ARBA00022848"/>
    </source>
</evidence>
<dbReference type="AlphaFoldDB" id="A0A7E5WM78"/>
<evidence type="ECO:0000313" key="18">
    <source>
        <dbReference type="RefSeq" id="XP_026741447.1"/>
    </source>
</evidence>
<dbReference type="InterPro" id="IPR002401">
    <property type="entry name" value="Cyt_P450_E_grp-I"/>
</dbReference>
<keyword evidence="17" id="KW-1185">Reference proteome</keyword>
<comment type="subcellular location">
    <subcellularLocation>
        <location evidence="3">Endoplasmic reticulum membrane</location>
        <topology evidence="3">Peripheral membrane protein</topology>
    </subcellularLocation>
    <subcellularLocation>
        <location evidence="2">Microsome membrane</location>
        <topology evidence="2">Peripheral membrane protein</topology>
    </subcellularLocation>
</comment>
<keyword evidence="6 15" id="KW-0349">Heme</keyword>
<dbReference type="InterPro" id="IPR001128">
    <property type="entry name" value="Cyt_P450"/>
</dbReference>
<keyword evidence="13" id="KW-0472">Membrane</keyword>
<dbReference type="GO" id="GO:0005506">
    <property type="term" value="F:iron ion binding"/>
    <property type="evidence" value="ECO:0007669"/>
    <property type="project" value="InterPro"/>
</dbReference>
<dbReference type="OrthoDB" id="2789670at2759"/>
<evidence type="ECO:0000256" key="13">
    <source>
        <dbReference type="ARBA" id="ARBA00023136"/>
    </source>
</evidence>
<protein>
    <recommendedName>
        <fullName evidence="5">unspecific monooxygenase</fullName>
        <ecNumber evidence="5">1.14.14.1</ecNumber>
    </recommendedName>
</protein>
<dbReference type="GO" id="GO:0020037">
    <property type="term" value="F:heme binding"/>
    <property type="evidence" value="ECO:0007669"/>
    <property type="project" value="InterPro"/>
</dbReference>
<evidence type="ECO:0000256" key="8">
    <source>
        <dbReference type="ARBA" id="ARBA00022824"/>
    </source>
</evidence>
<dbReference type="PRINTS" id="PR00463">
    <property type="entry name" value="EP450I"/>
</dbReference>
<keyword evidence="9" id="KW-0492">Microsome</keyword>
<dbReference type="GO" id="GO:0016712">
    <property type="term" value="F:oxidoreductase activity, acting on paired donors, with incorporation or reduction of molecular oxygen, reduced flavin or flavoprotein as one donor, and incorporation of one atom of oxygen"/>
    <property type="evidence" value="ECO:0007669"/>
    <property type="project" value="UniProtKB-EC"/>
</dbReference>
<evidence type="ECO:0000256" key="11">
    <source>
        <dbReference type="ARBA" id="ARBA00023004"/>
    </source>
</evidence>
<evidence type="ECO:0000256" key="16">
    <source>
        <dbReference type="RuleBase" id="RU000461"/>
    </source>
</evidence>
<keyword evidence="12 16" id="KW-0503">Monooxygenase</keyword>
<dbReference type="KEGG" id="tnl:113503596"/>
<dbReference type="RefSeq" id="XP_026741447.1">
    <property type="nucleotide sequence ID" value="XM_026885646.1"/>
</dbReference>
<dbReference type="PRINTS" id="PR00385">
    <property type="entry name" value="P450"/>
</dbReference>
<evidence type="ECO:0000256" key="15">
    <source>
        <dbReference type="PIRSR" id="PIRSR602401-1"/>
    </source>
</evidence>
<dbReference type="InterPro" id="IPR036396">
    <property type="entry name" value="Cyt_P450_sf"/>
</dbReference>
<dbReference type="GO" id="GO:0005789">
    <property type="term" value="C:endoplasmic reticulum membrane"/>
    <property type="evidence" value="ECO:0007669"/>
    <property type="project" value="UniProtKB-SubCell"/>
</dbReference>
<evidence type="ECO:0000313" key="17">
    <source>
        <dbReference type="Proteomes" id="UP000322000"/>
    </source>
</evidence>
<gene>
    <name evidence="18" type="primary">LOC113503596</name>
</gene>
<feature type="binding site" description="axial binding residue" evidence="15">
    <location>
        <position position="453"/>
    </location>
    <ligand>
        <name>heme</name>
        <dbReference type="ChEBI" id="CHEBI:30413"/>
    </ligand>
    <ligandPart>
        <name>Fe</name>
        <dbReference type="ChEBI" id="CHEBI:18248"/>
    </ligandPart>
</feature>
<keyword evidence="11 15" id="KW-0408">Iron</keyword>
<evidence type="ECO:0000256" key="2">
    <source>
        <dbReference type="ARBA" id="ARBA00004174"/>
    </source>
</evidence>